<evidence type="ECO:0000313" key="5">
    <source>
        <dbReference type="EMBL" id="SFJ41624.1"/>
    </source>
</evidence>
<dbReference type="InterPro" id="IPR051458">
    <property type="entry name" value="Cyt/Met_Dipeptidase"/>
</dbReference>
<name>A0A1I3R4V1_9HYPH</name>
<evidence type="ECO:0000313" key="6">
    <source>
        <dbReference type="Proteomes" id="UP000242763"/>
    </source>
</evidence>
<evidence type="ECO:0000259" key="4">
    <source>
        <dbReference type="Pfam" id="PF07687"/>
    </source>
</evidence>
<dbReference type="PANTHER" id="PTHR43270:SF8">
    <property type="entry name" value="DI- AND TRIPEPTIDASE DUG2-RELATED"/>
    <property type="match status" value="1"/>
</dbReference>
<gene>
    <name evidence="5" type="ORF">SAMN03080618_02893</name>
</gene>
<keyword evidence="2" id="KW-0479">Metal-binding</keyword>
<dbReference type="AlphaFoldDB" id="A0A1I3R4V1"/>
<dbReference type="InterPro" id="IPR002933">
    <property type="entry name" value="Peptidase_M20"/>
</dbReference>
<protein>
    <submittedName>
        <fullName evidence="5">Acetylornithine deacetylase/Succinyl-diaminopimelate desuccinylase</fullName>
    </submittedName>
</protein>
<dbReference type="PANTHER" id="PTHR43270">
    <property type="entry name" value="BETA-ALA-HIS DIPEPTIDASE"/>
    <property type="match status" value="1"/>
</dbReference>
<sequence>MNQLAADDRLSQVFDHIAANHDSFIERLMDYVRHPSISAHNIGIEKVAGMLVEMLDGLGMEAEAVATAGHPMVLGRSGHRPDVPTVMFYGHYDVQPPEPLELWDSPPFEPTIRNGRIYARGVGDNKGQHFAQLLAIESWLAVHGDLPCNLIVLLEGEEEIGSPHIAEFAEQHRARLNADLVITADGPLHISGLPIITFGVRGILSFELRAKTANRDAHSGNYGGVMPNAIWKLVHLLGTMKNADGEITIEGLYDNVIPPSNVDRTHAAQLPLDLPEFMTELGLSELDAPADRPFYDRLMFHPTLTINGLHGGYDGPGSKTVLPCEAMAKCDMRLVNGMTPDHVFEKLEAHVRTHAPDVELIRGGGMLPSKTAMDTPYADAICKGITLAHGIAPLLYPALGASGPDYVHTQILGIPAFFVPYANADEANHAPNENLTIDCFINGIRTGAAMLATLGALTNSAAVTSR</sequence>
<dbReference type="Pfam" id="PF01546">
    <property type="entry name" value="Peptidase_M20"/>
    <property type="match status" value="1"/>
</dbReference>
<dbReference type="Proteomes" id="UP000242763">
    <property type="component" value="Unassembled WGS sequence"/>
</dbReference>
<dbReference type="GO" id="GO:0008233">
    <property type="term" value="F:peptidase activity"/>
    <property type="evidence" value="ECO:0007669"/>
    <property type="project" value="UniProtKB-KW"/>
</dbReference>
<dbReference type="OrthoDB" id="9761532at2"/>
<evidence type="ECO:0000256" key="3">
    <source>
        <dbReference type="ARBA" id="ARBA00022801"/>
    </source>
</evidence>
<dbReference type="SUPFAM" id="SSF53187">
    <property type="entry name" value="Zn-dependent exopeptidases"/>
    <property type="match status" value="1"/>
</dbReference>
<dbReference type="STRING" id="1121003.SAMN03080618_02893"/>
<dbReference type="GO" id="GO:0046872">
    <property type="term" value="F:metal ion binding"/>
    <property type="evidence" value="ECO:0007669"/>
    <property type="project" value="UniProtKB-KW"/>
</dbReference>
<reference evidence="6" key="1">
    <citation type="submission" date="2016-10" db="EMBL/GenBank/DDBJ databases">
        <authorList>
            <person name="Varghese N."/>
            <person name="Submissions S."/>
        </authorList>
    </citation>
    <scope>NUCLEOTIDE SEQUENCE [LARGE SCALE GENOMIC DNA]</scope>
    <source>
        <strain evidence="6">DSM 21857</strain>
    </source>
</reference>
<evidence type="ECO:0000256" key="1">
    <source>
        <dbReference type="ARBA" id="ARBA00022670"/>
    </source>
</evidence>
<proteinExistence type="predicted"/>
<feature type="domain" description="Peptidase M20 dimerisation" evidence="4">
    <location>
        <begin position="199"/>
        <end position="357"/>
    </location>
</feature>
<dbReference type="RefSeq" id="WP_091523725.1">
    <property type="nucleotide sequence ID" value="NZ_FORF01000018.1"/>
</dbReference>
<dbReference type="Pfam" id="PF07687">
    <property type="entry name" value="M20_dimer"/>
    <property type="match status" value="1"/>
</dbReference>
<organism evidence="5 6">
    <name type="scientific">Aquamicrobium aerolatum DSM 21857</name>
    <dbReference type="NCBI Taxonomy" id="1121003"/>
    <lineage>
        <taxon>Bacteria</taxon>
        <taxon>Pseudomonadati</taxon>
        <taxon>Pseudomonadota</taxon>
        <taxon>Alphaproteobacteria</taxon>
        <taxon>Hyphomicrobiales</taxon>
        <taxon>Phyllobacteriaceae</taxon>
        <taxon>Aerobium</taxon>
    </lineage>
</organism>
<dbReference type="EMBL" id="FORF01000018">
    <property type="protein sequence ID" value="SFJ41624.1"/>
    <property type="molecule type" value="Genomic_DNA"/>
</dbReference>
<keyword evidence="1" id="KW-0645">Protease</keyword>
<dbReference type="GO" id="GO:0006508">
    <property type="term" value="P:proteolysis"/>
    <property type="evidence" value="ECO:0007669"/>
    <property type="project" value="UniProtKB-KW"/>
</dbReference>
<dbReference type="Gene3D" id="3.30.70.360">
    <property type="match status" value="1"/>
</dbReference>
<evidence type="ECO:0000256" key="2">
    <source>
        <dbReference type="ARBA" id="ARBA00022723"/>
    </source>
</evidence>
<keyword evidence="3" id="KW-0378">Hydrolase</keyword>
<dbReference type="Gene3D" id="3.40.630.10">
    <property type="entry name" value="Zn peptidases"/>
    <property type="match status" value="1"/>
</dbReference>
<keyword evidence="6" id="KW-1185">Reference proteome</keyword>
<dbReference type="NCBIfam" id="NF006579">
    <property type="entry name" value="PRK09104.1"/>
    <property type="match status" value="1"/>
</dbReference>
<dbReference type="InterPro" id="IPR011650">
    <property type="entry name" value="Peptidase_M20_dimer"/>
</dbReference>
<accession>A0A1I3R4V1</accession>